<gene>
    <name evidence="10" type="ORF">AV274_3402</name>
</gene>
<evidence type="ECO:0000256" key="3">
    <source>
        <dbReference type="ARBA" id="ARBA00022664"/>
    </source>
</evidence>
<dbReference type="InterPro" id="IPR020472">
    <property type="entry name" value="WD40_PAC1"/>
</dbReference>
<dbReference type="PANTHER" id="PTHR22848">
    <property type="entry name" value="WD40 REPEAT PROTEIN"/>
    <property type="match status" value="1"/>
</dbReference>
<comment type="similarity">
    <text evidence="6">Belongs to the WD repeat SMU1 family.</text>
</comment>
<evidence type="ECO:0000313" key="11">
    <source>
        <dbReference type="Proteomes" id="UP000078348"/>
    </source>
</evidence>
<dbReference type="InterPro" id="IPR015943">
    <property type="entry name" value="WD40/YVTN_repeat-like_dom_sf"/>
</dbReference>
<evidence type="ECO:0000256" key="1">
    <source>
        <dbReference type="ARBA" id="ARBA00004324"/>
    </source>
</evidence>
<dbReference type="STRING" id="478820.A0A196SD07"/>
<reference evidence="10 11" key="1">
    <citation type="submission" date="2016-05" db="EMBL/GenBank/DDBJ databases">
        <title>Nuclear genome of Blastocystis sp. subtype 1 NandII.</title>
        <authorList>
            <person name="Gentekaki E."/>
            <person name="Curtis B."/>
            <person name="Stairs C."/>
            <person name="Eme L."/>
            <person name="Herman E."/>
            <person name="Klimes V."/>
            <person name="Arias M.C."/>
            <person name="Elias M."/>
            <person name="Hilliou F."/>
            <person name="Klute M."/>
            <person name="Malik S.-B."/>
            <person name="Pightling A."/>
            <person name="Rachubinski R."/>
            <person name="Salas D."/>
            <person name="Schlacht A."/>
            <person name="Suga H."/>
            <person name="Archibald J."/>
            <person name="Ball S.G."/>
            <person name="Clark G."/>
            <person name="Dacks J."/>
            <person name="Van Der Giezen M."/>
            <person name="Tsaousis A."/>
            <person name="Roger A."/>
        </authorList>
    </citation>
    <scope>NUCLEOTIDE SEQUENCE [LARGE SCALE GENOMIC DNA]</scope>
    <source>
        <strain evidence="11">ATCC 50177 / NandII</strain>
    </source>
</reference>
<dbReference type="OrthoDB" id="206688at2759"/>
<feature type="repeat" description="WD" evidence="8">
    <location>
        <begin position="515"/>
        <end position="539"/>
    </location>
</feature>
<dbReference type="InterPro" id="IPR045184">
    <property type="entry name" value="SMU1"/>
</dbReference>
<sequence length="575" mass="63585">MPESAPRRNATHTGSSAPTIICADCQNSVAANSTLSSTVDSVFDENDSQMERDIIRIILQYLHSHGYTTSAMVLQEESGMVTRDTSNRTPIIQSIKSKIVAGDWDGSESVLKEQCNDKQFRYLSYLLYKQTYLELISRNEHQKALHYLFKYIKPLEEVCEQHFPGEFKELCYLLSVKAVHNSPYFQHWPGVQRSREILADTVSHSFLDESVILEKPIPSNRLVALIKQACCFQALVSMDADHKLTPDKPLPAVLAQCLHQRVHSLLEDYSDRSLPDTLLARSAQVGDCVRSSVPLSKNTLAVAAGRKLHFWTGDTLTCVGEHEGAIWDMALTADRSALVTGSSDGLVKVWPLARNADAVALAAAQPAVLSSNHDDIYSIAIHPLLPHVVFSGGFDGAIQVWNCQQRKCLQDYTTHSLSVTALACNPAGNLLFSGSKDMTVQTWDLVSRCPVATLKGNMKEITGLECSACGSMLAIANRSNCHYLVDTRTNSIELTFRGVMNTRSNFLRLHFLGDNILYSGSENGTVCLWDIRTQQQLSKMKPSHGCGSILDCRYCDESGELYAGSEHGDVFVWSG</sequence>
<evidence type="ECO:0000256" key="8">
    <source>
        <dbReference type="PROSITE-ProRule" id="PRU00221"/>
    </source>
</evidence>
<feature type="repeat" description="WD" evidence="8">
    <location>
        <begin position="319"/>
        <end position="360"/>
    </location>
</feature>
<keyword evidence="5" id="KW-0508">mRNA splicing</keyword>
<dbReference type="InterPro" id="IPR054080">
    <property type="entry name" value="TPR1-like_2nd"/>
</dbReference>
<dbReference type="Gene3D" id="2.130.10.10">
    <property type="entry name" value="YVTN repeat-like/Quinoprotein amine dehydrogenase"/>
    <property type="match status" value="2"/>
</dbReference>
<accession>A0A196SD07</accession>
<evidence type="ECO:0000256" key="4">
    <source>
        <dbReference type="ARBA" id="ARBA00022737"/>
    </source>
</evidence>
<dbReference type="SMART" id="SM00667">
    <property type="entry name" value="LisH"/>
    <property type="match status" value="1"/>
</dbReference>
<dbReference type="Proteomes" id="UP000078348">
    <property type="component" value="Unassembled WGS sequence"/>
</dbReference>
<dbReference type="InterPro" id="IPR006595">
    <property type="entry name" value="CTLH_C"/>
</dbReference>
<dbReference type="PROSITE" id="PS00678">
    <property type="entry name" value="WD_REPEATS_1"/>
    <property type="match status" value="1"/>
</dbReference>
<evidence type="ECO:0000256" key="7">
    <source>
        <dbReference type="ARBA" id="ARBA00026184"/>
    </source>
</evidence>
<evidence type="ECO:0000313" key="10">
    <source>
        <dbReference type="EMBL" id="OAO14893.1"/>
    </source>
</evidence>
<feature type="repeat" description="WD" evidence="8">
    <location>
        <begin position="412"/>
        <end position="453"/>
    </location>
</feature>
<keyword evidence="3" id="KW-0507">mRNA processing</keyword>
<dbReference type="GO" id="GO:0000398">
    <property type="term" value="P:mRNA splicing, via spliceosome"/>
    <property type="evidence" value="ECO:0007669"/>
    <property type="project" value="InterPro"/>
</dbReference>
<name>A0A196SD07_BLAHN</name>
<dbReference type="SMART" id="SM00320">
    <property type="entry name" value="WD40"/>
    <property type="match status" value="6"/>
</dbReference>
<comment type="subcellular location">
    <subcellularLocation>
        <location evidence="1">Nucleus speckle</location>
    </subcellularLocation>
</comment>
<dbReference type="Pfam" id="PF00400">
    <property type="entry name" value="WD40"/>
    <property type="match status" value="4"/>
</dbReference>
<dbReference type="PROSITE" id="PS50294">
    <property type="entry name" value="WD_REPEATS_REGION"/>
    <property type="match status" value="2"/>
</dbReference>
<dbReference type="GO" id="GO:0016607">
    <property type="term" value="C:nuclear speck"/>
    <property type="evidence" value="ECO:0007669"/>
    <property type="project" value="UniProtKB-SubCell"/>
</dbReference>
<dbReference type="PROSITE" id="PS50082">
    <property type="entry name" value="WD_REPEATS_2"/>
    <property type="match status" value="4"/>
</dbReference>
<keyword evidence="4" id="KW-0677">Repeat</keyword>
<dbReference type="PROSITE" id="PS50896">
    <property type="entry name" value="LISH"/>
    <property type="match status" value="1"/>
</dbReference>
<evidence type="ECO:0000256" key="5">
    <source>
        <dbReference type="ARBA" id="ARBA00023187"/>
    </source>
</evidence>
<evidence type="ECO:0000259" key="9">
    <source>
        <dbReference type="PROSITE" id="PS50897"/>
    </source>
</evidence>
<dbReference type="AlphaFoldDB" id="A0A196SD07"/>
<evidence type="ECO:0000256" key="2">
    <source>
        <dbReference type="ARBA" id="ARBA00022574"/>
    </source>
</evidence>
<keyword evidence="11" id="KW-1185">Reference proteome</keyword>
<dbReference type="PROSITE" id="PS50897">
    <property type="entry name" value="CTLH"/>
    <property type="match status" value="1"/>
</dbReference>
<comment type="caution">
    <text evidence="10">The sequence shown here is derived from an EMBL/GenBank/DDBJ whole genome shotgun (WGS) entry which is preliminary data.</text>
</comment>
<dbReference type="InterPro" id="IPR019775">
    <property type="entry name" value="WD40_repeat_CS"/>
</dbReference>
<feature type="repeat" description="WD" evidence="8">
    <location>
        <begin position="369"/>
        <end position="411"/>
    </location>
</feature>
<dbReference type="InterPro" id="IPR006594">
    <property type="entry name" value="LisH"/>
</dbReference>
<dbReference type="Pfam" id="PF23627">
    <property type="entry name" value="LisH_WDR26"/>
    <property type="match status" value="1"/>
</dbReference>
<dbReference type="EMBL" id="LXWW01000202">
    <property type="protein sequence ID" value="OAO14893.1"/>
    <property type="molecule type" value="Genomic_DNA"/>
</dbReference>
<dbReference type="InterPro" id="IPR001680">
    <property type="entry name" value="WD40_rpt"/>
</dbReference>
<keyword evidence="2 8" id="KW-0853">WD repeat</keyword>
<organism evidence="10 11">
    <name type="scientific">Blastocystis sp. subtype 1 (strain ATCC 50177 / NandII)</name>
    <dbReference type="NCBI Taxonomy" id="478820"/>
    <lineage>
        <taxon>Eukaryota</taxon>
        <taxon>Sar</taxon>
        <taxon>Stramenopiles</taxon>
        <taxon>Bigyra</taxon>
        <taxon>Opalozoa</taxon>
        <taxon>Opalinata</taxon>
        <taxon>Blastocystidae</taxon>
        <taxon>Blastocystis</taxon>
    </lineage>
</organism>
<evidence type="ECO:0000256" key="6">
    <source>
        <dbReference type="ARBA" id="ARBA00025801"/>
    </source>
</evidence>
<dbReference type="PRINTS" id="PR00320">
    <property type="entry name" value="GPROTEINBRPT"/>
</dbReference>
<dbReference type="SUPFAM" id="SSF50978">
    <property type="entry name" value="WD40 repeat-like"/>
    <property type="match status" value="1"/>
</dbReference>
<dbReference type="Pfam" id="PF21889">
    <property type="entry name" value="TPR1-like_2nd"/>
    <property type="match status" value="1"/>
</dbReference>
<proteinExistence type="inferred from homology"/>
<feature type="domain" description="CTLH" evidence="9">
    <location>
        <begin position="88"/>
        <end position="143"/>
    </location>
</feature>
<protein>
    <recommendedName>
        <fullName evidence="7">WD40 repeat-containing protein SMU1</fullName>
    </recommendedName>
</protein>
<dbReference type="InterPro" id="IPR036322">
    <property type="entry name" value="WD40_repeat_dom_sf"/>
</dbReference>